<gene>
    <name evidence="1" type="ORF">G6534_05515</name>
</gene>
<evidence type="ECO:0000313" key="1">
    <source>
        <dbReference type="EMBL" id="QMT84113.1"/>
    </source>
</evidence>
<keyword evidence="2" id="KW-1185">Reference proteome</keyword>
<sequence length="710" mass="83501">MKNNEMVRINELTFKFDEIALTRDFDLVHVSVRDYNNISLFWNIIDKMDILAVTCIKNLKYAILLKKGKFKNPKNVDGIVFTKASFTYFDKSARIYRNNILQLFFNQLSDDTELIPEKNNTVDLFIHKTNWDNVLSNGIKQIYALKIKINWKEMLVASVVTFTQNLKEDSKTELFYLNKERGVIGRDYHKKSAESYKIGNLMGKNLVDFISLIGLKDYEQSKVGIVNNLLNNMRDYFGQYFIQIPSLKDIPTMFDFEKPKSREKNIWNYFKNSEINLYFDEKNEKLKDLGNQVICGYRRSEILNAHDIDIVKNDYSSDGLNIQVIRDVRKDDTIPEEYELGIRKKIIQHISPDGFGEMDYKGKKVKWEFDDKKDIADDTRVINLFQNLAIKQDLVNKRMDLVNSDLIGLVSKYQFFFFDFSIKNKVIVDELIISKDRKMHFISKRLNPSKLDLSDELSLVYSFVQEREKLKHFYPDQIECVIKVRKNYILIVQTEMQVLPMQEIIAEREKNADINRKLSKKRAIENLKYLDHQIIHSNNRDYASSDLQVMIDCINELEGPIITVGEIKKEFKVKKQISFRKKSFRRICNDLEELFGYTYNSSTLQTKPNSLFPGFKGIGLINNNDDFYYYVGGEKSLKQKISRAIRFRKIIALTGSDDLIVTVFPDLAELMSVKFVRNGQYTVLPFPIKYLREFSEYQKRLSEMNRQNDL</sequence>
<dbReference type="EMBL" id="CP049366">
    <property type="protein sequence ID" value="QMT84113.1"/>
    <property type="molecule type" value="Genomic_DNA"/>
</dbReference>
<dbReference type="AlphaFoldDB" id="A0A7L7KWG4"/>
<protein>
    <submittedName>
        <fullName evidence="1">Uncharacterized protein</fullName>
    </submittedName>
</protein>
<accession>A0A7L7KWG4</accession>
<organism evidence="1 2">
    <name type="scientific">Companilactobacillus pabuli</name>
    <dbReference type="NCBI Taxonomy" id="2714036"/>
    <lineage>
        <taxon>Bacteria</taxon>
        <taxon>Bacillati</taxon>
        <taxon>Bacillota</taxon>
        <taxon>Bacilli</taxon>
        <taxon>Lactobacillales</taxon>
        <taxon>Lactobacillaceae</taxon>
        <taxon>Companilactobacillus</taxon>
    </lineage>
</organism>
<dbReference type="KEGG" id="cpab:G6534_05515"/>
<dbReference type="RefSeq" id="WP_182083236.1">
    <property type="nucleotide sequence ID" value="NZ_CP049366.1"/>
</dbReference>
<reference evidence="1 2" key="1">
    <citation type="submission" date="2020-02" db="EMBL/GenBank/DDBJ databases">
        <title>Complete Genome Sequence of Lactobacillus sp. NFFJ11 Isolated from animal feed.</title>
        <authorList>
            <person name="Jung J.Y."/>
        </authorList>
    </citation>
    <scope>NUCLEOTIDE SEQUENCE [LARGE SCALE GENOMIC DNA]</scope>
    <source>
        <strain evidence="1 2">NFFJ11</strain>
    </source>
</reference>
<proteinExistence type="predicted"/>
<evidence type="ECO:0000313" key="2">
    <source>
        <dbReference type="Proteomes" id="UP000514410"/>
    </source>
</evidence>
<name>A0A7L7KWG4_9LACO</name>
<dbReference type="Proteomes" id="UP000514410">
    <property type="component" value="Chromosome"/>
</dbReference>